<sequence length="328" mass="38049">MTEESLIFFANIKKEVKTEISWTEDSLLSHCHQDGHKDPSSSNFIECDYHQSDPAVYSDQDVDDKDPLSSEDAGQNVKDSVLECGPNSSATDRISGFKTELDVVIQQPQAVSEQSLMIGPSVDEINHCQPVCNNEAPHEDSSSETHLPDEPNLKRHSSFPINENLNVCKICQKKFANKFNLTRHMKVHNGEYECCVCHKIWFSKSDLSRHMAIHNGQKLYECDICEKRFSLQQNLAYHMRAHIGNQPYECQICKKTYTFKCHLTLHMKFHNGEKPYECKICHNNFTQRSDLNKHMRIHYQENQYACGRCVKRFAQKSNLIRHMRQHQE</sequence>
<evidence type="ECO:0000259" key="13">
    <source>
        <dbReference type="PROSITE" id="PS50157"/>
    </source>
</evidence>
<comment type="similarity">
    <text evidence="2">Belongs to the krueppel C2H2-type zinc-finger protein family.</text>
</comment>
<feature type="region of interest" description="Disordered" evidence="12">
    <location>
        <begin position="133"/>
        <end position="156"/>
    </location>
</feature>
<dbReference type="Gene3D" id="3.30.160.60">
    <property type="entry name" value="Classic Zinc Finger"/>
    <property type="match status" value="6"/>
</dbReference>
<feature type="compositionally biased region" description="Basic and acidic residues" evidence="12">
    <location>
        <begin position="136"/>
        <end position="153"/>
    </location>
</feature>
<dbReference type="Pfam" id="PF00096">
    <property type="entry name" value="zf-C2H2"/>
    <property type="match status" value="4"/>
</dbReference>
<proteinExistence type="inferred from homology"/>
<evidence type="ECO:0000256" key="12">
    <source>
        <dbReference type="SAM" id="MobiDB-lite"/>
    </source>
</evidence>
<dbReference type="EMBL" id="JAVRJZ010000019">
    <property type="protein sequence ID" value="KAK2707562.1"/>
    <property type="molecule type" value="Genomic_DNA"/>
</dbReference>
<evidence type="ECO:0000256" key="11">
    <source>
        <dbReference type="PROSITE-ProRule" id="PRU00042"/>
    </source>
</evidence>
<keyword evidence="7" id="KW-0805">Transcription regulation</keyword>
<feature type="domain" description="C2H2-type" evidence="13">
    <location>
        <begin position="220"/>
        <end position="247"/>
    </location>
</feature>
<keyword evidence="5 11" id="KW-0863">Zinc-finger</keyword>
<dbReference type="FunFam" id="3.30.160.60:FF:000446">
    <property type="entry name" value="Zinc finger protein"/>
    <property type="match status" value="1"/>
</dbReference>
<keyword evidence="10" id="KW-0539">Nucleus</keyword>
<dbReference type="PROSITE" id="PS50157">
    <property type="entry name" value="ZINC_FINGER_C2H2_2"/>
    <property type="match status" value="6"/>
</dbReference>
<accession>A0AA88KX89</accession>
<dbReference type="Pfam" id="PF13912">
    <property type="entry name" value="zf-C2H2_6"/>
    <property type="match status" value="1"/>
</dbReference>
<keyword evidence="3" id="KW-0479">Metal-binding</keyword>
<dbReference type="PROSITE" id="PS00028">
    <property type="entry name" value="ZINC_FINGER_C2H2_1"/>
    <property type="match status" value="6"/>
</dbReference>
<evidence type="ECO:0000256" key="6">
    <source>
        <dbReference type="ARBA" id="ARBA00022833"/>
    </source>
</evidence>
<keyword evidence="4" id="KW-0677">Repeat</keyword>
<feature type="domain" description="C2H2-type" evidence="13">
    <location>
        <begin position="304"/>
        <end position="328"/>
    </location>
</feature>
<dbReference type="SUPFAM" id="SSF57667">
    <property type="entry name" value="beta-beta-alpha zinc fingers"/>
    <property type="match status" value="3"/>
</dbReference>
<dbReference type="FunFam" id="3.30.160.60:FF:001506">
    <property type="entry name" value="Zinc finger protein"/>
    <property type="match status" value="1"/>
</dbReference>
<evidence type="ECO:0000256" key="8">
    <source>
        <dbReference type="ARBA" id="ARBA00023125"/>
    </source>
</evidence>
<comment type="caution">
    <text evidence="14">The sequence shown here is derived from an EMBL/GenBank/DDBJ whole genome shotgun (WGS) entry which is preliminary data.</text>
</comment>
<dbReference type="InterPro" id="IPR036236">
    <property type="entry name" value="Znf_C2H2_sf"/>
</dbReference>
<evidence type="ECO:0000256" key="4">
    <source>
        <dbReference type="ARBA" id="ARBA00022737"/>
    </source>
</evidence>
<keyword evidence="8" id="KW-0238">DNA-binding</keyword>
<feature type="region of interest" description="Disordered" evidence="12">
    <location>
        <begin position="55"/>
        <end position="89"/>
    </location>
</feature>
<dbReference type="AlphaFoldDB" id="A0AA88KX89"/>
<dbReference type="EMBL" id="JAVRJZ010000019">
    <property type="protein sequence ID" value="KAK2707561.1"/>
    <property type="molecule type" value="Genomic_DNA"/>
</dbReference>
<keyword evidence="15" id="KW-1185">Reference proteome</keyword>
<dbReference type="InterPro" id="IPR013087">
    <property type="entry name" value="Znf_C2H2_type"/>
</dbReference>
<keyword evidence="9" id="KW-0804">Transcription</keyword>
<evidence type="ECO:0000313" key="14">
    <source>
        <dbReference type="EMBL" id="KAK2707562.1"/>
    </source>
</evidence>
<evidence type="ECO:0000256" key="3">
    <source>
        <dbReference type="ARBA" id="ARBA00022723"/>
    </source>
</evidence>
<evidence type="ECO:0000256" key="9">
    <source>
        <dbReference type="ARBA" id="ARBA00023163"/>
    </source>
</evidence>
<dbReference type="PANTHER" id="PTHR24377">
    <property type="entry name" value="IP01015P-RELATED"/>
    <property type="match status" value="1"/>
</dbReference>
<organism evidence="14 15">
    <name type="scientific">Artemia franciscana</name>
    <name type="common">Brine shrimp</name>
    <name type="synonym">Artemia sanfranciscana</name>
    <dbReference type="NCBI Taxonomy" id="6661"/>
    <lineage>
        <taxon>Eukaryota</taxon>
        <taxon>Metazoa</taxon>
        <taxon>Ecdysozoa</taxon>
        <taxon>Arthropoda</taxon>
        <taxon>Crustacea</taxon>
        <taxon>Branchiopoda</taxon>
        <taxon>Anostraca</taxon>
        <taxon>Artemiidae</taxon>
        <taxon>Artemia</taxon>
    </lineage>
</organism>
<evidence type="ECO:0000256" key="5">
    <source>
        <dbReference type="ARBA" id="ARBA00022771"/>
    </source>
</evidence>
<dbReference type="EMBL" id="JAVRJZ010000019">
    <property type="protein sequence ID" value="KAK2707563.1"/>
    <property type="molecule type" value="Genomic_DNA"/>
</dbReference>
<dbReference type="FunFam" id="3.30.160.60:FF:000145">
    <property type="entry name" value="Zinc finger protein 574"/>
    <property type="match status" value="1"/>
</dbReference>
<dbReference type="Proteomes" id="UP001187531">
    <property type="component" value="Unassembled WGS sequence"/>
</dbReference>
<feature type="domain" description="C2H2-type" evidence="13">
    <location>
        <begin position="192"/>
        <end position="219"/>
    </location>
</feature>
<dbReference type="GO" id="GO:0008270">
    <property type="term" value="F:zinc ion binding"/>
    <property type="evidence" value="ECO:0007669"/>
    <property type="project" value="UniProtKB-KW"/>
</dbReference>
<gene>
    <name evidence="14" type="ORF">QYM36_015313</name>
</gene>
<feature type="domain" description="C2H2-type" evidence="13">
    <location>
        <begin position="276"/>
        <end position="303"/>
    </location>
</feature>
<evidence type="ECO:0000256" key="7">
    <source>
        <dbReference type="ARBA" id="ARBA00023015"/>
    </source>
</evidence>
<dbReference type="SMART" id="SM00355">
    <property type="entry name" value="ZnF_C2H2"/>
    <property type="match status" value="6"/>
</dbReference>
<name>A0AA88KX89_ARTSF</name>
<protein>
    <recommendedName>
        <fullName evidence="13">C2H2-type domain-containing protein</fullName>
    </recommendedName>
</protein>
<dbReference type="FunFam" id="3.30.160.60:FF:000417">
    <property type="entry name" value="Zinc finger protein"/>
    <property type="match status" value="1"/>
</dbReference>
<feature type="domain" description="C2H2-type" evidence="13">
    <location>
        <begin position="248"/>
        <end position="275"/>
    </location>
</feature>
<feature type="domain" description="C2H2-type" evidence="13">
    <location>
        <begin position="166"/>
        <end position="193"/>
    </location>
</feature>
<evidence type="ECO:0000256" key="1">
    <source>
        <dbReference type="ARBA" id="ARBA00004123"/>
    </source>
</evidence>
<reference evidence="14" key="1">
    <citation type="submission" date="2023-07" db="EMBL/GenBank/DDBJ databases">
        <title>Chromosome-level genome assembly of Artemia franciscana.</title>
        <authorList>
            <person name="Jo E."/>
        </authorList>
    </citation>
    <scope>NUCLEOTIDE SEQUENCE</scope>
    <source>
        <tissue evidence="14">Whole body</tissue>
    </source>
</reference>
<evidence type="ECO:0000256" key="2">
    <source>
        <dbReference type="ARBA" id="ARBA00006991"/>
    </source>
</evidence>
<dbReference type="InterPro" id="IPR050826">
    <property type="entry name" value="Krueppel_C2H2_ZnFinger"/>
</dbReference>
<dbReference type="GO" id="GO:0003677">
    <property type="term" value="F:DNA binding"/>
    <property type="evidence" value="ECO:0007669"/>
    <property type="project" value="UniProtKB-KW"/>
</dbReference>
<dbReference type="GO" id="GO:0005634">
    <property type="term" value="C:nucleus"/>
    <property type="evidence" value="ECO:0007669"/>
    <property type="project" value="UniProtKB-SubCell"/>
</dbReference>
<comment type="subcellular location">
    <subcellularLocation>
        <location evidence="1">Nucleus</location>
    </subcellularLocation>
</comment>
<keyword evidence="6" id="KW-0862">Zinc</keyword>
<evidence type="ECO:0000256" key="10">
    <source>
        <dbReference type="ARBA" id="ARBA00023242"/>
    </source>
</evidence>
<evidence type="ECO:0000313" key="15">
    <source>
        <dbReference type="Proteomes" id="UP001187531"/>
    </source>
</evidence>